<organism evidence="2 3">
    <name type="scientific">Pleurodeles waltl</name>
    <name type="common">Iberian ribbed newt</name>
    <dbReference type="NCBI Taxonomy" id="8319"/>
    <lineage>
        <taxon>Eukaryota</taxon>
        <taxon>Metazoa</taxon>
        <taxon>Chordata</taxon>
        <taxon>Craniata</taxon>
        <taxon>Vertebrata</taxon>
        <taxon>Euteleostomi</taxon>
        <taxon>Amphibia</taxon>
        <taxon>Batrachia</taxon>
        <taxon>Caudata</taxon>
        <taxon>Salamandroidea</taxon>
        <taxon>Salamandridae</taxon>
        <taxon>Pleurodelinae</taxon>
        <taxon>Pleurodeles</taxon>
    </lineage>
</organism>
<keyword evidence="3" id="KW-1185">Reference proteome</keyword>
<dbReference type="AlphaFoldDB" id="A0AAV7QVC0"/>
<dbReference type="Proteomes" id="UP001066276">
    <property type="component" value="Chromosome 6"/>
</dbReference>
<name>A0AAV7QVC0_PLEWA</name>
<reference evidence="2" key="1">
    <citation type="journal article" date="2022" name="bioRxiv">
        <title>Sequencing and chromosome-scale assembly of the giantPleurodeles waltlgenome.</title>
        <authorList>
            <person name="Brown T."/>
            <person name="Elewa A."/>
            <person name="Iarovenko S."/>
            <person name="Subramanian E."/>
            <person name="Araus A.J."/>
            <person name="Petzold A."/>
            <person name="Susuki M."/>
            <person name="Suzuki K.-i.T."/>
            <person name="Hayashi T."/>
            <person name="Toyoda A."/>
            <person name="Oliveira C."/>
            <person name="Osipova E."/>
            <person name="Leigh N.D."/>
            <person name="Simon A."/>
            <person name="Yun M.H."/>
        </authorList>
    </citation>
    <scope>NUCLEOTIDE SEQUENCE</scope>
    <source>
        <strain evidence="2">20211129_DDA</strain>
        <tissue evidence="2">Liver</tissue>
    </source>
</reference>
<dbReference type="EMBL" id="JANPWB010000010">
    <property type="protein sequence ID" value="KAJ1143769.1"/>
    <property type="molecule type" value="Genomic_DNA"/>
</dbReference>
<feature type="region of interest" description="Disordered" evidence="1">
    <location>
        <begin position="1"/>
        <end position="58"/>
    </location>
</feature>
<evidence type="ECO:0000313" key="2">
    <source>
        <dbReference type="EMBL" id="KAJ1143769.1"/>
    </source>
</evidence>
<sequence length="67" mass="7787">MKNFSPVVALEEEPKEPKHMDMLKEPDERPEHHSKSPKKPNEVAESFQKPKSLEMPDAQVYWLVGET</sequence>
<evidence type="ECO:0000313" key="3">
    <source>
        <dbReference type="Proteomes" id="UP001066276"/>
    </source>
</evidence>
<protein>
    <submittedName>
        <fullName evidence="2">Uncharacterized protein</fullName>
    </submittedName>
</protein>
<comment type="caution">
    <text evidence="2">The sequence shown here is derived from an EMBL/GenBank/DDBJ whole genome shotgun (WGS) entry which is preliminary data.</text>
</comment>
<proteinExistence type="predicted"/>
<feature type="compositionally biased region" description="Basic and acidic residues" evidence="1">
    <location>
        <begin position="15"/>
        <end position="42"/>
    </location>
</feature>
<gene>
    <name evidence="2" type="ORF">NDU88_010073</name>
</gene>
<accession>A0AAV7QVC0</accession>
<evidence type="ECO:0000256" key="1">
    <source>
        <dbReference type="SAM" id="MobiDB-lite"/>
    </source>
</evidence>